<dbReference type="EMBL" id="BAAAZN010000007">
    <property type="protein sequence ID" value="GAA3551488.1"/>
    <property type="molecule type" value="Genomic_DNA"/>
</dbReference>
<comment type="similarity">
    <text evidence="1 4">Belongs to the D-isomer specific 2-hydroxyacid dehydrogenase family.</text>
</comment>
<dbReference type="InterPro" id="IPR029753">
    <property type="entry name" value="D-isomer_DH_CS"/>
</dbReference>
<dbReference type="InterPro" id="IPR050418">
    <property type="entry name" value="D-iso_2-hydroxyacid_DH_PdxB"/>
</dbReference>
<dbReference type="PROSITE" id="PS00671">
    <property type="entry name" value="D_2_HYDROXYACID_DH_3"/>
    <property type="match status" value="1"/>
</dbReference>
<reference evidence="8" key="1">
    <citation type="journal article" date="2019" name="Int. J. Syst. Evol. Microbiol.">
        <title>The Global Catalogue of Microorganisms (GCM) 10K type strain sequencing project: providing services to taxonomists for standard genome sequencing and annotation.</title>
        <authorList>
            <consortium name="The Broad Institute Genomics Platform"/>
            <consortium name="The Broad Institute Genome Sequencing Center for Infectious Disease"/>
            <person name="Wu L."/>
            <person name="Ma J."/>
        </authorList>
    </citation>
    <scope>NUCLEOTIDE SEQUENCE [LARGE SCALE GENOMIC DNA]</scope>
    <source>
        <strain evidence="8">JCM 16898</strain>
    </source>
</reference>
<sequence>MVVPKVGVDDTRSAVTTSGPRPRVVVVSRSAEMLVDGLAPALASGITVSGARTLPRGRGIHGLVVAPPVRMTEEDLRQVPDLRVLVAAAIGDDHLPVRAADRRGVPVTTIAGYCTVEVADHTIAMAASLLRAIPAGERQVRSGRWDTSALGARRITGSRLGIVGLGGTGRLVLGRARGLGMTVAVHAPRTPRETIVALGGEPRESLPDLLAEVDVLTLHVPLTERTRGLIGAGELRRMKRGSYLVNTSRGELVDLAALRAALQDGHLAGAALDVFDEEPVPAGHPAFDLPNTVLTPHMAWLSPEATPAGVGMIADALNLALG</sequence>
<comment type="caution">
    <text evidence="7">The sequence shown here is derived from an EMBL/GenBank/DDBJ whole genome shotgun (WGS) entry which is preliminary data.</text>
</comment>
<evidence type="ECO:0000259" key="6">
    <source>
        <dbReference type="Pfam" id="PF02826"/>
    </source>
</evidence>
<dbReference type="InterPro" id="IPR006139">
    <property type="entry name" value="D-isomer_2_OHA_DH_cat_dom"/>
</dbReference>
<dbReference type="SUPFAM" id="SSF51735">
    <property type="entry name" value="NAD(P)-binding Rossmann-fold domains"/>
    <property type="match status" value="1"/>
</dbReference>
<name>A0ABP6WI08_9PSEU</name>
<evidence type="ECO:0000256" key="4">
    <source>
        <dbReference type="RuleBase" id="RU003719"/>
    </source>
</evidence>
<dbReference type="RefSeq" id="WP_344861681.1">
    <property type="nucleotide sequence ID" value="NZ_BAAAZN010000007.1"/>
</dbReference>
<evidence type="ECO:0008006" key="9">
    <source>
        <dbReference type="Google" id="ProtNLM"/>
    </source>
</evidence>
<dbReference type="InterPro" id="IPR036291">
    <property type="entry name" value="NAD(P)-bd_dom_sf"/>
</dbReference>
<evidence type="ECO:0000256" key="1">
    <source>
        <dbReference type="ARBA" id="ARBA00005854"/>
    </source>
</evidence>
<evidence type="ECO:0000256" key="2">
    <source>
        <dbReference type="ARBA" id="ARBA00023002"/>
    </source>
</evidence>
<keyword evidence="3" id="KW-0520">NAD</keyword>
<evidence type="ECO:0000259" key="5">
    <source>
        <dbReference type="Pfam" id="PF00389"/>
    </source>
</evidence>
<proteinExistence type="inferred from homology"/>
<evidence type="ECO:0000256" key="3">
    <source>
        <dbReference type="ARBA" id="ARBA00023027"/>
    </source>
</evidence>
<dbReference type="SUPFAM" id="SSF52283">
    <property type="entry name" value="Formate/glycerate dehydrogenase catalytic domain-like"/>
    <property type="match status" value="1"/>
</dbReference>
<protein>
    <recommendedName>
        <fullName evidence="9">D-3-phosphoglycerate dehydrogenase</fullName>
    </recommendedName>
</protein>
<dbReference type="Pfam" id="PF02826">
    <property type="entry name" value="2-Hacid_dh_C"/>
    <property type="match status" value="1"/>
</dbReference>
<keyword evidence="2 4" id="KW-0560">Oxidoreductase</keyword>
<keyword evidence="8" id="KW-1185">Reference proteome</keyword>
<dbReference type="PANTHER" id="PTHR43761:SF1">
    <property type="entry name" value="D-ISOMER SPECIFIC 2-HYDROXYACID DEHYDROGENASE CATALYTIC DOMAIN-CONTAINING PROTEIN-RELATED"/>
    <property type="match status" value="1"/>
</dbReference>
<dbReference type="Proteomes" id="UP001500689">
    <property type="component" value="Unassembled WGS sequence"/>
</dbReference>
<evidence type="ECO:0000313" key="7">
    <source>
        <dbReference type="EMBL" id="GAA3551488.1"/>
    </source>
</evidence>
<dbReference type="InterPro" id="IPR006140">
    <property type="entry name" value="D-isomer_DH_NAD-bd"/>
</dbReference>
<organism evidence="7 8">
    <name type="scientific">Amycolatopsis ultiminotia</name>
    <dbReference type="NCBI Taxonomy" id="543629"/>
    <lineage>
        <taxon>Bacteria</taxon>
        <taxon>Bacillati</taxon>
        <taxon>Actinomycetota</taxon>
        <taxon>Actinomycetes</taxon>
        <taxon>Pseudonocardiales</taxon>
        <taxon>Pseudonocardiaceae</taxon>
        <taxon>Amycolatopsis</taxon>
    </lineage>
</organism>
<dbReference type="PANTHER" id="PTHR43761">
    <property type="entry name" value="D-ISOMER SPECIFIC 2-HYDROXYACID DEHYDROGENASE FAMILY PROTEIN (AFU_ORTHOLOGUE AFUA_1G13630)"/>
    <property type="match status" value="1"/>
</dbReference>
<feature type="domain" description="D-isomer specific 2-hydroxyacid dehydrogenase catalytic" evidence="5">
    <location>
        <begin position="53"/>
        <end position="316"/>
    </location>
</feature>
<evidence type="ECO:0000313" key="8">
    <source>
        <dbReference type="Proteomes" id="UP001500689"/>
    </source>
</evidence>
<dbReference type="Gene3D" id="3.40.50.720">
    <property type="entry name" value="NAD(P)-binding Rossmann-like Domain"/>
    <property type="match status" value="2"/>
</dbReference>
<feature type="domain" description="D-isomer specific 2-hydroxyacid dehydrogenase NAD-binding" evidence="6">
    <location>
        <begin position="123"/>
        <end position="299"/>
    </location>
</feature>
<dbReference type="Pfam" id="PF00389">
    <property type="entry name" value="2-Hacid_dh"/>
    <property type="match status" value="1"/>
</dbReference>
<accession>A0ABP6WI08</accession>
<gene>
    <name evidence="7" type="ORF">GCM10022222_38810</name>
</gene>